<keyword evidence="2" id="KW-1133">Transmembrane helix</keyword>
<dbReference type="AlphaFoldDB" id="A0A0R1RLZ6"/>
<dbReference type="OrthoDB" id="9961355at2"/>
<keyword evidence="2" id="KW-0472">Membrane</keyword>
<organism evidence="3 4">
    <name type="scientific">Paucilactobacillus oligofermentans DSM 15707 = LMG 22743</name>
    <dbReference type="NCBI Taxonomy" id="1423778"/>
    <lineage>
        <taxon>Bacteria</taxon>
        <taxon>Bacillati</taxon>
        <taxon>Bacillota</taxon>
        <taxon>Bacilli</taxon>
        <taxon>Lactobacillales</taxon>
        <taxon>Lactobacillaceae</taxon>
        <taxon>Paucilactobacillus</taxon>
    </lineage>
</organism>
<name>A0A0R1RLZ6_9LACO</name>
<dbReference type="EMBL" id="AZFE01000032">
    <property type="protein sequence ID" value="KRL54611.1"/>
    <property type="molecule type" value="Genomic_DNA"/>
</dbReference>
<sequence length="100" mass="11651">MTENEKPLSRAEYKRQQELEENELHERDKKRLKAERDYAQQHPHEDDNVDEAPQTRSRSGKSEPRSTEDKTKRMKSKLNIVIGGLVIAIVAVYLVLFFVG</sequence>
<evidence type="ECO:0000256" key="1">
    <source>
        <dbReference type="SAM" id="MobiDB-lite"/>
    </source>
</evidence>
<accession>A0A0R1RLZ6</accession>
<dbReference type="RefSeq" id="WP_057890340.1">
    <property type="nucleotide sequence ID" value="NZ_AZFE01000032.1"/>
</dbReference>
<dbReference type="KEGG" id="lol:LACOL_1172"/>
<proteinExistence type="predicted"/>
<evidence type="ECO:0000313" key="4">
    <source>
        <dbReference type="Proteomes" id="UP000051697"/>
    </source>
</evidence>
<keyword evidence="4" id="KW-1185">Reference proteome</keyword>
<reference evidence="3 4" key="1">
    <citation type="journal article" date="2015" name="Genome Announc.">
        <title>Expanding the biotechnology potential of lactobacilli through comparative genomics of 213 strains and associated genera.</title>
        <authorList>
            <person name="Sun Z."/>
            <person name="Harris H.M."/>
            <person name="McCann A."/>
            <person name="Guo C."/>
            <person name="Argimon S."/>
            <person name="Zhang W."/>
            <person name="Yang X."/>
            <person name="Jeffery I.B."/>
            <person name="Cooney J.C."/>
            <person name="Kagawa T.F."/>
            <person name="Liu W."/>
            <person name="Song Y."/>
            <person name="Salvetti E."/>
            <person name="Wrobel A."/>
            <person name="Rasinkangas P."/>
            <person name="Parkhill J."/>
            <person name="Rea M.C."/>
            <person name="O'Sullivan O."/>
            <person name="Ritari J."/>
            <person name="Douillard F.P."/>
            <person name="Paul Ross R."/>
            <person name="Yang R."/>
            <person name="Briner A.E."/>
            <person name="Felis G.E."/>
            <person name="de Vos W.M."/>
            <person name="Barrangou R."/>
            <person name="Klaenhammer T.R."/>
            <person name="Caufield P.W."/>
            <person name="Cui Y."/>
            <person name="Zhang H."/>
            <person name="O'Toole P.W."/>
        </authorList>
    </citation>
    <scope>NUCLEOTIDE SEQUENCE [LARGE SCALE GENOMIC DNA]</scope>
    <source>
        <strain evidence="3 4">DSM 15707</strain>
    </source>
</reference>
<feature type="compositionally biased region" description="Basic and acidic residues" evidence="1">
    <location>
        <begin position="60"/>
        <end position="71"/>
    </location>
</feature>
<protein>
    <submittedName>
        <fullName evidence="3">Uncharacterized protein</fullName>
    </submittedName>
</protein>
<evidence type="ECO:0000256" key="2">
    <source>
        <dbReference type="SAM" id="Phobius"/>
    </source>
</evidence>
<feature type="transmembrane region" description="Helical" evidence="2">
    <location>
        <begin position="78"/>
        <end position="99"/>
    </location>
</feature>
<evidence type="ECO:0000313" key="3">
    <source>
        <dbReference type="EMBL" id="KRL54611.1"/>
    </source>
</evidence>
<dbReference type="PATRIC" id="fig|1423778.4.peg.1444"/>
<dbReference type="STRING" id="1423778.FC70_GL001408"/>
<comment type="caution">
    <text evidence="3">The sequence shown here is derived from an EMBL/GenBank/DDBJ whole genome shotgun (WGS) entry which is preliminary data.</text>
</comment>
<dbReference type="Proteomes" id="UP000051697">
    <property type="component" value="Unassembled WGS sequence"/>
</dbReference>
<gene>
    <name evidence="3" type="ORF">FC70_GL001408</name>
</gene>
<feature type="compositionally biased region" description="Basic and acidic residues" evidence="1">
    <location>
        <begin position="1"/>
        <end position="46"/>
    </location>
</feature>
<feature type="region of interest" description="Disordered" evidence="1">
    <location>
        <begin position="1"/>
        <end position="74"/>
    </location>
</feature>
<keyword evidence="2" id="KW-0812">Transmembrane</keyword>